<keyword evidence="1" id="KW-0812">Transmembrane</keyword>
<gene>
    <name evidence="2" type="ORF">ENQ76_08750</name>
</gene>
<dbReference type="EMBL" id="DSOK01000250">
    <property type="protein sequence ID" value="HEN15541.1"/>
    <property type="molecule type" value="Genomic_DNA"/>
</dbReference>
<feature type="transmembrane region" description="Helical" evidence="1">
    <location>
        <begin position="250"/>
        <end position="273"/>
    </location>
</feature>
<sequence length="279" mass="29998">MALAAFGYGTKAGVIARATCKEAIRQPVFLLALALTVIILVINTVLPFFSLGEDVKMLKDCGLATILISSLLIAVWTASTSVAEEIEGKTAMTLLSKPINRRQFVLGKYIGILQGVLWFLLPVSLVFLALIFYKVGYDAKEGSKEAPLIAERFAVTVQVLPGMLLMFMEVAVLTAVSVAISTRLPMVVNLTTMFAIFVIGHLTPVLVQAGGLKLEFVEFMARLISVALPGLDLFNTQAAVATGTLVPPVYLASTAIYCLCYSTAAILLGFILFEDRDLA</sequence>
<dbReference type="PANTHER" id="PTHR43471">
    <property type="entry name" value="ABC TRANSPORTER PERMEASE"/>
    <property type="match status" value="1"/>
</dbReference>
<dbReference type="PANTHER" id="PTHR43471:SF10">
    <property type="entry name" value="SLL1107 PROTEIN"/>
    <property type="match status" value="1"/>
</dbReference>
<keyword evidence="1" id="KW-1133">Transmembrane helix</keyword>
<accession>A0A7C2K108</accession>
<comment type="caution">
    <text evidence="2">The sequence shown here is derived from an EMBL/GenBank/DDBJ whole genome shotgun (WGS) entry which is preliminary data.</text>
</comment>
<keyword evidence="1" id="KW-0472">Membrane</keyword>
<evidence type="ECO:0000256" key="1">
    <source>
        <dbReference type="SAM" id="Phobius"/>
    </source>
</evidence>
<protein>
    <submittedName>
        <fullName evidence="2">ABC transporter permease</fullName>
    </submittedName>
</protein>
<name>A0A7C2K108_9PLAN</name>
<feature type="transmembrane region" description="Helical" evidence="1">
    <location>
        <begin position="153"/>
        <end position="180"/>
    </location>
</feature>
<dbReference type="AlphaFoldDB" id="A0A7C2K108"/>
<feature type="transmembrane region" description="Helical" evidence="1">
    <location>
        <begin position="28"/>
        <end position="49"/>
    </location>
</feature>
<feature type="transmembrane region" description="Helical" evidence="1">
    <location>
        <begin position="186"/>
        <end position="207"/>
    </location>
</feature>
<organism evidence="2">
    <name type="scientific">Schlesneria paludicola</name>
    <dbReference type="NCBI Taxonomy" id="360056"/>
    <lineage>
        <taxon>Bacteria</taxon>
        <taxon>Pseudomonadati</taxon>
        <taxon>Planctomycetota</taxon>
        <taxon>Planctomycetia</taxon>
        <taxon>Planctomycetales</taxon>
        <taxon>Planctomycetaceae</taxon>
        <taxon>Schlesneria</taxon>
    </lineage>
</organism>
<reference evidence="2" key="1">
    <citation type="journal article" date="2020" name="mSystems">
        <title>Genome- and Community-Level Interaction Insights into Carbon Utilization and Element Cycling Functions of Hydrothermarchaeota in Hydrothermal Sediment.</title>
        <authorList>
            <person name="Zhou Z."/>
            <person name="Liu Y."/>
            <person name="Xu W."/>
            <person name="Pan J."/>
            <person name="Luo Z.H."/>
            <person name="Li M."/>
        </authorList>
    </citation>
    <scope>NUCLEOTIDE SEQUENCE [LARGE SCALE GENOMIC DNA]</scope>
    <source>
        <strain evidence="2">SpSt-339</strain>
    </source>
</reference>
<evidence type="ECO:0000313" key="2">
    <source>
        <dbReference type="EMBL" id="HEN15541.1"/>
    </source>
</evidence>
<dbReference type="Pfam" id="PF12679">
    <property type="entry name" value="ABC2_membrane_2"/>
    <property type="match status" value="1"/>
</dbReference>
<feature type="transmembrane region" description="Helical" evidence="1">
    <location>
        <begin position="61"/>
        <end position="79"/>
    </location>
</feature>
<feature type="transmembrane region" description="Helical" evidence="1">
    <location>
        <begin position="109"/>
        <end position="133"/>
    </location>
</feature>
<proteinExistence type="predicted"/>